<gene>
    <name evidence="2" type="ORF">CLAFUR5_11100</name>
</gene>
<reference evidence="2" key="2">
    <citation type="journal article" date="2022" name="Microb. Genom.">
        <title>A chromosome-scale genome assembly of the tomato pathogen Cladosporium fulvum reveals a compartmentalized genome architecture and the presence of a dispensable chromosome.</title>
        <authorList>
            <person name="Zaccaron A.Z."/>
            <person name="Chen L.H."/>
            <person name="Samaras A."/>
            <person name="Stergiopoulos I."/>
        </authorList>
    </citation>
    <scope>NUCLEOTIDE SEQUENCE</scope>
    <source>
        <strain evidence="2">Race5_Kim</strain>
    </source>
</reference>
<dbReference type="Gene3D" id="3.30.420.40">
    <property type="match status" value="2"/>
</dbReference>
<dbReference type="SUPFAM" id="SSF53067">
    <property type="entry name" value="Actin-like ATPase domain"/>
    <property type="match status" value="1"/>
</dbReference>
<dbReference type="EMBL" id="CP090170">
    <property type="protein sequence ID" value="UJO20660.1"/>
    <property type="molecule type" value="Genomic_DNA"/>
</dbReference>
<dbReference type="KEGG" id="ffu:CLAFUR5_11100"/>
<dbReference type="Proteomes" id="UP000756132">
    <property type="component" value="Chromosome 8"/>
</dbReference>
<dbReference type="GeneID" id="71990978"/>
<dbReference type="OrthoDB" id="2394218at2759"/>
<dbReference type="RefSeq" id="XP_047765026.1">
    <property type="nucleotide sequence ID" value="XM_047910248.1"/>
</dbReference>
<dbReference type="InterPro" id="IPR043129">
    <property type="entry name" value="ATPase_NBD"/>
</dbReference>
<protein>
    <submittedName>
        <fullName evidence="2">Uncharacterized protein</fullName>
    </submittedName>
</protein>
<organism evidence="2 3">
    <name type="scientific">Passalora fulva</name>
    <name type="common">Tomato leaf mold</name>
    <name type="synonym">Cladosporium fulvum</name>
    <dbReference type="NCBI Taxonomy" id="5499"/>
    <lineage>
        <taxon>Eukaryota</taxon>
        <taxon>Fungi</taxon>
        <taxon>Dikarya</taxon>
        <taxon>Ascomycota</taxon>
        <taxon>Pezizomycotina</taxon>
        <taxon>Dothideomycetes</taxon>
        <taxon>Dothideomycetidae</taxon>
        <taxon>Mycosphaerellales</taxon>
        <taxon>Mycosphaerellaceae</taxon>
        <taxon>Fulvia</taxon>
    </lineage>
</organism>
<dbReference type="PANTHER" id="PTHR42749:SF1">
    <property type="entry name" value="CELL SHAPE-DETERMINING PROTEIN MREB"/>
    <property type="match status" value="1"/>
</dbReference>
<dbReference type="CDD" id="cd10170">
    <property type="entry name" value="ASKHA_NBD_HSP70"/>
    <property type="match status" value="1"/>
</dbReference>
<feature type="compositionally biased region" description="Polar residues" evidence="1">
    <location>
        <begin position="672"/>
        <end position="688"/>
    </location>
</feature>
<dbReference type="PANTHER" id="PTHR42749">
    <property type="entry name" value="CELL SHAPE-DETERMINING PROTEIN MREB"/>
    <property type="match status" value="1"/>
</dbReference>
<feature type="region of interest" description="Disordered" evidence="1">
    <location>
        <begin position="653"/>
        <end position="688"/>
    </location>
</feature>
<evidence type="ECO:0000313" key="3">
    <source>
        <dbReference type="Proteomes" id="UP000756132"/>
    </source>
</evidence>
<dbReference type="Gene3D" id="3.90.640.10">
    <property type="entry name" value="Actin, Chain A, domain 4"/>
    <property type="match status" value="1"/>
</dbReference>
<accession>A0A9Q8PDX2</accession>
<keyword evidence="3" id="KW-1185">Reference proteome</keyword>
<dbReference type="AlphaFoldDB" id="A0A9Q8PDX2"/>
<proteinExistence type="predicted"/>
<evidence type="ECO:0000256" key="1">
    <source>
        <dbReference type="SAM" id="MobiDB-lite"/>
    </source>
</evidence>
<evidence type="ECO:0000313" key="2">
    <source>
        <dbReference type="EMBL" id="UJO20660.1"/>
    </source>
</evidence>
<sequence length="688" mass="77435">MAEVAVNDHPDLVVGIDFGQTCTGVAYALPKNGGNIRWIQKWPGRAQANENKVPTVLVYPHEHDRPSSWGFRSIQNKAEQNPLHGNVREWFKTSLDPANIATMRKRDPTDTTAHEDVRHWYRDFFTLLYEHVEQKLSQELPNFEWSAANIEFLFSMPTTWNHQIVEMFREIVGQAGFGGPANAQHTVTMSLTEAEAAAVHVSTEAAGVFQEGDILVVCDAGGGTTDLSALEVTHTMVDALSLKQLRQIDVVGGDNIGSVAIDIDFERKVRARLDRANASEKLGFDSAEAAWEMAKGKDFQNMKCEHGALYEPPSFSVTVETDNQRLRRDYANEEARIYEGEMHFDKDDLRDLFDRQCKKLFRLIDRQLRSLSDKLPDRQVSHLVLSGGLGQSPYVQQKLKERYHTASHLLANTDKLQVRVAPDPQLAVCKGLVADRLRKLKAGESVLGWRCCRASYGLICKEIYSKKNPKHVGRKTSIDSRDGQLYVPECIDWFVEKGSPVSIDTPIVHTFRRKIGRGDPRKVFPTKIVVSYLEKDQLPYQFEDGVEKLCEVESDLSVADETRFVEKNRRFWQAGEPYLEVEFQVKVVIGPADLRFELWFGDQKMSRENSIKVEWAPSTAPSTAALPPSLPAAELEDSVWVIKEEKSSFSLRRLFSGGNGSNNSTPPLPQGVNGSNPSFGFSKQSLPR</sequence>
<name>A0A9Q8PDX2_PASFU</name>
<reference evidence="2" key="1">
    <citation type="submission" date="2021-12" db="EMBL/GenBank/DDBJ databases">
        <authorList>
            <person name="Zaccaron A."/>
            <person name="Stergiopoulos I."/>
        </authorList>
    </citation>
    <scope>NUCLEOTIDE SEQUENCE</scope>
    <source>
        <strain evidence="2">Race5_Kim</strain>
    </source>
</reference>